<evidence type="ECO:0000256" key="1">
    <source>
        <dbReference type="SAM" id="Phobius"/>
    </source>
</evidence>
<gene>
    <name evidence="3" type="ORF">Megvenef_01464</name>
</gene>
<evidence type="ECO:0000313" key="3">
    <source>
        <dbReference type="EMBL" id="MEA0971485.1"/>
    </source>
</evidence>
<reference evidence="3 4" key="1">
    <citation type="submission" date="2023-03" db="EMBL/GenBank/DDBJ databases">
        <title>Host association and intracellularity evolved multiple times independently in the Rickettsiales.</title>
        <authorList>
            <person name="Castelli M."/>
            <person name="Nardi T."/>
            <person name="Gammuto L."/>
            <person name="Bellinzona G."/>
            <person name="Sabaneyeva E."/>
            <person name="Potekhin A."/>
            <person name="Serra V."/>
            <person name="Petroni G."/>
            <person name="Sassera D."/>
        </authorList>
    </citation>
    <scope>NUCLEOTIDE SEQUENCE [LARGE SCALE GENOMIC DNA]</scope>
    <source>
        <strain evidence="3 4">Sr 2-6</strain>
    </source>
</reference>
<dbReference type="RefSeq" id="WP_322777391.1">
    <property type="nucleotide sequence ID" value="NZ_JARJFB010000149.1"/>
</dbReference>
<feature type="transmembrane region" description="Helical" evidence="1">
    <location>
        <begin position="6"/>
        <end position="27"/>
    </location>
</feature>
<feature type="transmembrane region" description="Helical" evidence="1">
    <location>
        <begin position="156"/>
        <end position="174"/>
    </location>
</feature>
<comment type="caution">
    <text evidence="3">The sequence shown here is derived from an EMBL/GenBank/DDBJ whole genome shotgun (WGS) entry which is preliminary data.</text>
</comment>
<protein>
    <submittedName>
        <fullName evidence="3">Prepilin peptidase-like protein</fullName>
    </submittedName>
</protein>
<feature type="transmembrane region" description="Helical" evidence="1">
    <location>
        <begin position="195"/>
        <end position="221"/>
    </location>
</feature>
<keyword evidence="4" id="KW-1185">Reference proteome</keyword>
<dbReference type="InterPro" id="IPR010627">
    <property type="entry name" value="Prepilin_pept_A24_N"/>
</dbReference>
<organism evidence="3 4">
    <name type="scientific">Candidatus Megaera venefica</name>
    <dbReference type="NCBI Taxonomy" id="2055910"/>
    <lineage>
        <taxon>Bacteria</taxon>
        <taxon>Pseudomonadati</taxon>
        <taxon>Pseudomonadota</taxon>
        <taxon>Alphaproteobacteria</taxon>
        <taxon>Rickettsiales</taxon>
        <taxon>Rickettsiaceae</taxon>
        <taxon>Candidatus Megaera</taxon>
    </lineage>
</organism>
<dbReference type="InterPro" id="IPR050882">
    <property type="entry name" value="Prepilin_peptidase/N-MTase"/>
</dbReference>
<feature type="transmembrane region" description="Helical" evidence="1">
    <location>
        <begin position="109"/>
        <end position="128"/>
    </location>
</feature>
<feature type="domain" description="Prepilin peptidase A24 N-terminal" evidence="2">
    <location>
        <begin position="14"/>
        <end position="102"/>
    </location>
</feature>
<accession>A0ABU5NE99</accession>
<feature type="transmembrane region" description="Helical" evidence="1">
    <location>
        <begin position="133"/>
        <end position="150"/>
    </location>
</feature>
<evidence type="ECO:0000259" key="2">
    <source>
        <dbReference type="Pfam" id="PF06750"/>
    </source>
</evidence>
<keyword evidence="1" id="KW-1133">Transmembrane helix</keyword>
<sequence length="249" mass="28588">MILTVIISYLITFLFGTLIGNFTTTIFHRLPRNIMISGFDKKLTQPPFCSNCGHILRFYEYLPILSWFSTFGKCNYCHIAITKSYIALEILIGLIAIILYYLFGQNLEYFFIYFCFATLVILNIFIYLKHNFVPINITLGIIALGIIYRTLTDQEILLWVTSLSFAAIISLWIIRNSLVDIRNSGNKNAISTATVIVHLILPASLWCQNYGVLIFTTIIIFLRLFPSAIMNKLNYPIGIITILFIGLYY</sequence>
<name>A0ABU5NE99_9RICK</name>
<evidence type="ECO:0000313" key="4">
    <source>
        <dbReference type="Proteomes" id="UP001291687"/>
    </source>
</evidence>
<feature type="transmembrane region" description="Helical" evidence="1">
    <location>
        <begin position="85"/>
        <end position="103"/>
    </location>
</feature>
<feature type="transmembrane region" description="Helical" evidence="1">
    <location>
        <begin position="233"/>
        <end position="248"/>
    </location>
</feature>
<proteinExistence type="predicted"/>
<dbReference type="PANTHER" id="PTHR30487:SF0">
    <property type="entry name" value="PREPILIN LEADER PEPTIDASE_N-METHYLTRANSFERASE-RELATED"/>
    <property type="match status" value="1"/>
</dbReference>
<dbReference type="PANTHER" id="PTHR30487">
    <property type="entry name" value="TYPE 4 PREPILIN-LIKE PROTEINS LEADER PEPTIDE-PROCESSING ENZYME"/>
    <property type="match status" value="1"/>
</dbReference>
<dbReference type="Proteomes" id="UP001291687">
    <property type="component" value="Unassembled WGS sequence"/>
</dbReference>
<keyword evidence="1" id="KW-0472">Membrane</keyword>
<dbReference type="Pfam" id="PF06750">
    <property type="entry name" value="A24_N_bact"/>
    <property type="match status" value="1"/>
</dbReference>
<keyword evidence="1" id="KW-0812">Transmembrane</keyword>
<dbReference type="EMBL" id="JARJFB010000149">
    <property type="protein sequence ID" value="MEA0971485.1"/>
    <property type="molecule type" value="Genomic_DNA"/>
</dbReference>